<keyword evidence="1" id="KW-0472">Membrane</keyword>
<keyword evidence="1" id="KW-1133">Transmembrane helix</keyword>
<organism evidence="2">
    <name type="scientific">Herbaspirillum huttiense subsp. nephrolepidis</name>
    <dbReference type="NCBI Taxonomy" id="3075126"/>
    <lineage>
        <taxon>Bacteria</taxon>
        <taxon>Pseudomonadati</taxon>
        <taxon>Pseudomonadota</taxon>
        <taxon>Betaproteobacteria</taxon>
        <taxon>Burkholderiales</taxon>
        <taxon>Oxalobacteraceae</taxon>
        <taxon>Herbaspirillum</taxon>
    </lineage>
</organism>
<reference evidence="2" key="1">
    <citation type="submission" date="2023-02" db="EMBL/GenBank/DDBJ databases">
        <title>Description of Herbaspirillum huttiense subsp. nephrolepsisexaltata and Herbaspirillum huttiense subsp. lycopersicon.</title>
        <authorList>
            <person name="Poudel M."/>
            <person name="Sharma A."/>
            <person name="Goss E."/>
            <person name="Tapia J.H."/>
            <person name="Harmon C.M."/>
            <person name="Jones J.B."/>
        </authorList>
    </citation>
    <scope>NUCLEOTIDE SEQUENCE</scope>
    <source>
        <strain evidence="2">NC40101</strain>
    </source>
</reference>
<protein>
    <submittedName>
        <fullName evidence="2">Uncharacterized protein</fullName>
    </submittedName>
</protein>
<proteinExistence type="predicted"/>
<gene>
    <name evidence="2" type="ORF">RJN63_12450</name>
</gene>
<accession>A0AAE4G9L4</accession>
<evidence type="ECO:0000256" key="1">
    <source>
        <dbReference type="SAM" id="Phobius"/>
    </source>
</evidence>
<feature type="transmembrane region" description="Helical" evidence="1">
    <location>
        <begin position="100"/>
        <end position="117"/>
    </location>
</feature>
<keyword evidence="1" id="KW-0812">Transmembrane</keyword>
<dbReference type="AlphaFoldDB" id="A0AAE4G9L4"/>
<sequence length="255" mass="29118">MTKATYAMTKSNPSYPLLSILSDFGFRLRILLCVALSKVLQPILWQTKLRGIVFPRLNRLVFRELYSKRYVILLVCFLALCKEMFIILRIRAWTDEVQSASIGIVVLIAACAVALLLRHFQLGGVILSPCLFLRRASFHLHADISKVDQLRFQSYCFETLLRDCVSVGVNTIVLTSPNQKLIRSPKIQKIILSQMPGAKINVSAPAPLNFLAGLQYVINFERQRIENLWDRQTISSLRTYMKSMKNYKMTVTAKS</sequence>
<feature type="transmembrane region" description="Helical" evidence="1">
    <location>
        <begin position="70"/>
        <end position="88"/>
    </location>
</feature>
<dbReference type="EMBL" id="JAVRAA010000005">
    <property type="protein sequence ID" value="MDT0337646.1"/>
    <property type="molecule type" value="Genomic_DNA"/>
</dbReference>
<comment type="caution">
    <text evidence="2">The sequence shown here is derived from an EMBL/GenBank/DDBJ whole genome shotgun (WGS) entry which is preliminary data.</text>
</comment>
<dbReference type="RefSeq" id="WP_284078276.1">
    <property type="nucleotide sequence ID" value="NZ_JAVLSM010000007.1"/>
</dbReference>
<name>A0AAE4G9L4_9BURK</name>
<evidence type="ECO:0000313" key="2">
    <source>
        <dbReference type="EMBL" id="MDT0337646.1"/>
    </source>
</evidence>